<protein>
    <submittedName>
        <fullName evidence="6">Transporter substrate-binding domain-containing protein</fullName>
    </submittedName>
</protein>
<evidence type="ECO:0000256" key="3">
    <source>
        <dbReference type="ARBA" id="ARBA00023288"/>
    </source>
</evidence>
<dbReference type="OrthoDB" id="9775197at2"/>
<dbReference type="Gene3D" id="3.40.190.10">
    <property type="entry name" value="Periplasmic binding protein-like II"/>
    <property type="match status" value="2"/>
</dbReference>
<name>A0A431UED4_9BACI</name>
<reference evidence="6 7" key="1">
    <citation type="submission" date="2018-12" db="EMBL/GenBank/DDBJ databases">
        <authorList>
            <person name="Yu L."/>
        </authorList>
    </citation>
    <scope>NUCLEOTIDE SEQUENCE [LARGE SCALE GENOMIC DNA]</scope>
    <source>
        <strain evidence="6 7">S5H2222</strain>
    </source>
</reference>
<keyword evidence="7" id="KW-1185">Reference proteome</keyword>
<evidence type="ECO:0000313" key="7">
    <source>
        <dbReference type="Proteomes" id="UP000276349"/>
    </source>
</evidence>
<evidence type="ECO:0000313" key="6">
    <source>
        <dbReference type="EMBL" id="RTQ87478.1"/>
    </source>
</evidence>
<feature type="signal peptide" evidence="4">
    <location>
        <begin position="1"/>
        <end position="18"/>
    </location>
</feature>
<evidence type="ECO:0000256" key="1">
    <source>
        <dbReference type="ARBA" id="ARBA00022729"/>
    </source>
</evidence>
<feature type="domain" description="Solute-binding protein family 3/N-terminal" evidence="5">
    <location>
        <begin position="48"/>
        <end position="266"/>
    </location>
</feature>
<dbReference type="AlphaFoldDB" id="A0A431UED4"/>
<evidence type="ECO:0000256" key="2">
    <source>
        <dbReference type="ARBA" id="ARBA00023139"/>
    </source>
</evidence>
<accession>A0A431UED4</accession>
<dbReference type="SMART" id="SM00062">
    <property type="entry name" value="PBPb"/>
    <property type="match status" value="1"/>
</dbReference>
<dbReference type="RefSeq" id="WP_126296131.1">
    <property type="nucleotide sequence ID" value="NZ_CP155468.1"/>
</dbReference>
<dbReference type="PROSITE" id="PS51257">
    <property type="entry name" value="PROKAR_LIPOPROTEIN"/>
    <property type="match status" value="1"/>
</dbReference>
<keyword evidence="2" id="KW-0564">Palmitate</keyword>
<comment type="caution">
    <text evidence="6">The sequence shown here is derived from an EMBL/GenBank/DDBJ whole genome shotgun (WGS) entry which is preliminary data.</text>
</comment>
<dbReference type="PANTHER" id="PTHR35936:SF34">
    <property type="entry name" value="ABC TRANSPORTER EXTRACELLULAR-BINDING PROTEIN YCKB-RELATED"/>
    <property type="match status" value="1"/>
</dbReference>
<keyword evidence="1 4" id="KW-0732">Signal</keyword>
<dbReference type="Pfam" id="PF00497">
    <property type="entry name" value="SBP_bac_3"/>
    <property type="match status" value="1"/>
</dbReference>
<sequence length="270" mass="29768">MKKWLSALLLTALIGALAACGSNEATNASNAAEEDSTNKLEQIIESGVITIGLEGTFPPFSYHDETGTLTGFEYEIADQIAKDLGVEAKYVETKWDSLIAGLDTDKYDFVINNISITDERKEKYDFTIPYMESVATLAVHADSDINSLEEFAGKKAAQTVTSNFAQDARDLGAEIVPTENLTNSIELVLQKRADGTIHDRVTFLTYLQEQPDAPIKLIDGKTSSSEIALILNQGNEEFREALNEIIKKRLEDGTFAAISEKYFGEDVMYQ</sequence>
<organism evidence="6 7">
    <name type="scientific">Lysinibacillus telephonicus</name>
    <dbReference type="NCBI Taxonomy" id="1714840"/>
    <lineage>
        <taxon>Bacteria</taxon>
        <taxon>Bacillati</taxon>
        <taxon>Bacillota</taxon>
        <taxon>Bacilli</taxon>
        <taxon>Bacillales</taxon>
        <taxon>Bacillaceae</taxon>
        <taxon>Lysinibacillus</taxon>
    </lineage>
</organism>
<dbReference type="SUPFAM" id="SSF53850">
    <property type="entry name" value="Periplasmic binding protein-like II"/>
    <property type="match status" value="1"/>
</dbReference>
<dbReference type="InterPro" id="IPR001638">
    <property type="entry name" value="Solute-binding_3/MltF_N"/>
</dbReference>
<dbReference type="Proteomes" id="UP000276349">
    <property type="component" value="Unassembled WGS sequence"/>
</dbReference>
<dbReference type="PANTHER" id="PTHR35936">
    <property type="entry name" value="MEMBRANE-BOUND LYTIC MUREIN TRANSGLYCOSYLASE F"/>
    <property type="match status" value="1"/>
</dbReference>
<keyword evidence="3" id="KW-0449">Lipoprotein</keyword>
<dbReference type="EMBL" id="RXNR01000095">
    <property type="protein sequence ID" value="RTQ87478.1"/>
    <property type="molecule type" value="Genomic_DNA"/>
</dbReference>
<evidence type="ECO:0000256" key="4">
    <source>
        <dbReference type="SAM" id="SignalP"/>
    </source>
</evidence>
<proteinExistence type="predicted"/>
<gene>
    <name evidence="6" type="ORF">EKG35_19060</name>
</gene>
<evidence type="ECO:0000259" key="5">
    <source>
        <dbReference type="SMART" id="SM00062"/>
    </source>
</evidence>
<feature type="chain" id="PRO_5039355845" evidence="4">
    <location>
        <begin position="19"/>
        <end position="270"/>
    </location>
</feature>